<protein>
    <submittedName>
        <fullName evidence="1">3-hydroxydecanoyl-ACP dehydratase</fullName>
    </submittedName>
</protein>
<name>A0ABM7P6A5_9BACT</name>
<dbReference type="InterPro" id="IPR016776">
    <property type="entry name" value="ApeP-like_dehydratase"/>
</dbReference>
<gene>
    <name evidence="1" type="ORF">PSDVSF_16830</name>
</gene>
<dbReference type="InterPro" id="IPR029069">
    <property type="entry name" value="HotDog_dom_sf"/>
</dbReference>
<dbReference type="Pfam" id="PF22817">
    <property type="entry name" value="ApeP-like"/>
    <property type="match status" value="1"/>
</dbReference>
<evidence type="ECO:0000313" key="2">
    <source>
        <dbReference type="Proteomes" id="UP001053296"/>
    </source>
</evidence>
<keyword evidence="2" id="KW-1185">Reference proteome</keyword>
<dbReference type="RefSeq" id="WP_229596380.1">
    <property type="nucleotide sequence ID" value="NZ_AP024485.1"/>
</dbReference>
<organism evidence="1 2">
    <name type="scientific">Pseudodesulfovibrio sediminis</name>
    <dbReference type="NCBI Taxonomy" id="2810563"/>
    <lineage>
        <taxon>Bacteria</taxon>
        <taxon>Pseudomonadati</taxon>
        <taxon>Thermodesulfobacteriota</taxon>
        <taxon>Desulfovibrionia</taxon>
        <taxon>Desulfovibrionales</taxon>
        <taxon>Desulfovibrionaceae</taxon>
    </lineage>
</organism>
<dbReference type="EMBL" id="AP024485">
    <property type="protein sequence ID" value="BCS88441.1"/>
    <property type="molecule type" value="Genomic_DNA"/>
</dbReference>
<dbReference type="SUPFAM" id="SSF54637">
    <property type="entry name" value="Thioesterase/thiol ester dehydrase-isomerase"/>
    <property type="match status" value="1"/>
</dbReference>
<dbReference type="Proteomes" id="UP001053296">
    <property type="component" value="Chromosome"/>
</dbReference>
<sequence>MKLPIASHKVIPHRDSMLLIDTLTASDQGAGTVETVLSAISVAANADQTLSPLIHVELMAQAYAAVKGWEIMQAGLDFPIGFLVGVQKFTLHNHARAGEHLTIDVTTAGEFEGFAIVEGTVSCGETAIASGKIKLWVPQEDA</sequence>
<accession>A0ABM7P6A5</accession>
<evidence type="ECO:0000313" key="1">
    <source>
        <dbReference type="EMBL" id="BCS88441.1"/>
    </source>
</evidence>
<proteinExistence type="predicted"/>
<dbReference type="Gene3D" id="3.10.129.10">
    <property type="entry name" value="Hotdog Thioesterase"/>
    <property type="match status" value="1"/>
</dbReference>
<reference evidence="1" key="1">
    <citation type="journal article" date="2022" name="Arch. Microbiol.">
        <title>Pseudodesulfovibrio sediminis sp. nov., a mesophilic and neutrophilic sulfate-reducing bacterium isolated from sediment of a brackish lake.</title>
        <authorList>
            <person name="Takahashi A."/>
            <person name="Kojima H."/>
            <person name="Watanabe M."/>
            <person name="Fukui M."/>
        </authorList>
    </citation>
    <scope>NUCLEOTIDE SEQUENCE</scope>
    <source>
        <strain evidence="1">SF6</strain>
    </source>
</reference>